<feature type="non-terminal residue" evidence="1">
    <location>
        <position position="120"/>
    </location>
</feature>
<dbReference type="Proteomes" id="UP000789920">
    <property type="component" value="Unassembled WGS sequence"/>
</dbReference>
<gene>
    <name evidence="1" type="ORF">RPERSI_LOCUS23162</name>
</gene>
<evidence type="ECO:0000313" key="2">
    <source>
        <dbReference type="Proteomes" id="UP000789920"/>
    </source>
</evidence>
<proteinExistence type="predicted"/>
<sequence length="120" mass="13154">MNRIINHDDTLSKSTLANGFAETSSAWYKKFNEPYTCEHPKKYWLTTKKKVAAIIMPPYAIYLWYKLKKYKKGTVKKDNAQISSAESSVPLTSPTPYECKGTCGVATNISSCGGGCGSGG</sequence>
<evidence type="ECO:0000313" key="1">
    <source>
        <dbReference type="EMBL" id="CAG8810800.1"/>
    </source>
</evidence>
<name>A0ACA9RVL2_9GLOM</name>
<comment type="caution">
    <text evidence="1">The sequence shown here is derived from an EMBL/GenBank/DDBJ whole genome shotgun (WGS) entry which is preliminary data.</text>
</comment>
<keyword evidence="2" id="KW-1185">Reference proteome</keyword>
<organism evidence="1 2">
    <name type="scientific">Racocetra persica</name>
    <dbReference type="NCBI Taxonomy" id="160502"/>
    <lineage>
        <taxon>Eukaryota</taxon>
        <taxon>Fungi</taxon>
        <taxon>Fungi incertae sedis</taxon>
        <taxon>Mucoromycota</taxon>
        <taxon>Glomeromycotina</taxon>
        <taxon>Glomeromycetes</taxon>
        <taxon>Diversisporales</taxon>
        <taxon>Gigasporaceae</taxon>
        <taxon>Racocetra</taxon>
    </lineage>
</organism>
<dbReference type="EMBL" id="CAJVQC010071665">
    <property type="protein sequence ID" value="CAG8810800.1"/>
    <property type="molecule type" value="Genomic_DNA"/>
</dbReference>
<protein>
    <submittedName>
        <fullName evidence="1">14840_t:CDS:1</fullName>
    </submittedName>
</protein>
<accession>A0ACA9RVL2</accession>
<reference evidence="1" key="1">
    <citation type="submission" date="2021-06" db="EMBL/GenBank/DDBJ databases">
        <authorList>
            <person name="Kallberg Y."/>
            <person name="Tangrot J."/>
            <person name="Rosling A."/>
        </authorList>
    </citation>
    <scope>NUCLEOTIDE SEQUENCE</scope>
    <source>
        <strain evidence="1">MA461A</strain>
    </source>
</reference>